<feature type="transmembrane region" description="Helical" evidence="1">
    <location>
        <begin position="30"/>
        <end position="48"/>
    </location>
</feature>
<keyword evidence="3" id="KW-1185">Reference proteome</keyword>
<dbReference type="OrthoDB" id="5360192at2"/>
<accession>A0A1U7J8R0</accession>
<evidence type="ECO:0000313" key="2">
    <source>
        <dbReference type="EMBL" id="OKH49854.1"/>
    </source>
</evidence>
<dbReference type="STRING" id="549789.NIES30_03825"/>
<comment type="caution">
    <text evidence="2">The sequence shown here is derived from an EMBL/GenBank/DDBJ whole genome shotgun (WGS) entry which is preliminary data.</text>
</comment>
<evidence type="ECO:0000256" key="1">
    <source>
        <dbReference type="SAM" id="Phobius"/>
    </source>
</evidence>
<dbReference type="RefSeq" id="WP_073607093.1">
    <property type="nucleotide sequence ID" value="NZ_MRCG01000002.1"/>
</dbReference>
<dbReference type="AlphaFoldDB" id="A0A1U7J8R0"/>
<protein>
    <recommendedName>
        <fullName evidence="4">DUF2809 domain-containing protein</fullName>
    </recommendedName>
</protein>
<gene>
    <name evidence="2" type="ORF">NIES30_03825</name>
</gene>
<dbReference type="Proteomes" id="UP000185557">
    <property type="component" value="Unassembled WGS sequence"/>
</dbReference>
<name>A0A1U7J8R0_9CYAN</name>
<evidence type="ECO:0008006" key="4">
    <source>
        <dbReference type="Google" id="ProtNLM"/>
    </source>
</evidence>
<dbReference type="EMBL" id="MRCG01000002">
    <property type="protein sequence ID" value="OKH49854.1"/>
    <property type="molecule type" value="Genomic_DNA"/>
</dbReference>
<sequence length="128" mass="14244">MTKFNAKYFYLAGLLFLVEAAIAIFLDDRIIRPLIGDILVVILVYCFIKAFWQIRPITAALGVFAFACLIEGLQYLQLVDRLGLRDNRLIATVLGTTFDSKDILAYAIGAALVLVAEYRPAAPGCRDR</sequence>
<evidence type="ECO:0000313" key="3">
    <source>
        <dbReference type="Proteomes" id="UP000185557"/>
    </source>
</evidence>
<dbReference type="Pfam" id="PF10990">
    <property type="entry name" value="DUF2809"/>
    <property type="match status" value="1"/>
</dbReference>
<reference evidence="2 3" key="1">
    <citation type="submission" date="2016-11" db="EMBL/GenBank/DDBJ databases">
        <title>Draft Genome Sequences of Nine Cyanobacterial Strains from Diverse Habitats.</title>
        <authorList>
            <person name="Zhu T."/>
            <person name="Hou S."/>
            <person name="Lu X."/>
            <person name="Hess W.R."/>
        </authorList>
    </citation>
    <scope>NUCLEOTIDE SEQUENCE [LARGE SCALE GENOMIC DNA]</scope>
    <source>
        <strain evidence="2 3">NIES-30</strain>
    </source>
</reference>
<feature type="transmembrane region" description="Helical" evidence="1">
    <location>
        <begin position="103"/>
        <end position="121"/>
    </location>
</feature>
<proteinExistence type="predicted"/>
<keyword evidence="1" id="KW-0472">Membrane</keyword>
<dbReference type="InterPro" id="IPR021257">
    <property type="entry name" value="DUF2809"/>
</dbReference>
<keyword evidence="1" id="KW-1133">Transmembrane helix</keyword>
<organism evidence="2 3">
    <name type="scientific">Phormidium tenue NIES-30</name>
    <dbReference type="NCBI Taxonomy" id="549789"/>
    <lineage>
        <taxon>Bacteria</taxon>
        <taxon>Bacillati</taxon>
        <taxon>Cyanobacteriota</taxon>
        <taxon>Cyanophyceae</taxon>
        <taxon>Oscillatoriophycideae</taxon>
        <taxon>Oscillatoriales</taxon>
        <taxon>Oscillatoriaceae</taxon>
        <taxon>Phormidium</taxon>
    </lineage>
</organism>
<feature type="transmembrane region" description="Helical" evidence="1">
    <location>
        <begin position="57"/>
        <end position="76"/>
    </location>
</feature>
<keyword evidence="1" id="KW-0812">Transmembrane</keyword>